<dbReference type="EMBL" id="JBHSAF010000014">
    <property type="protein sequence ID" value="MFC3914555.1"/>
    <property type="molecule type" value="Genomic_DNA"/>
</dbReference>
<dbReference type="PANTHER" id="PTHR43441:SF2">
    <property type="entry name" value="FAMILY ACETYLTRANSFERASE, PUTATIVE (AFU_ORTHOLOGUE AFUA_7G00850)-RELATED"/>
    <property type="match status" value="1"/>
</dbReference>
<comment type="caution">
    <text evidence="2">The sequence shown here is derived from an EMBL/GenBank/DDBJ whole genome shotgun (WGS) entry which is preliminary data.</text>
</comment>
<evidence type="ECO:0000313" key="2">
    <source>
        <dbReference type="EMBL" id="MFC3914555.1"/>
    </source>
</evidence>
<dbReference type="GO" id="GO:0016746">
    <property type="term" value="F:acyltransferase activity"/>
    <property type="evidence" value="ECO:0007669"/>
    <property type="project" value="UniProtKB-KW"/>
</dbReference>
<dbReference type="Pfam" id="PF13302">
    <property type="entry name" value="Acetyltransf_3"/>
    <property type="match status" value="1"/>
</dbReference>
<dbReference type="InterPro" id="IPR000182">
    <property type="entry name" value="GNAT_dom"/>
</dbReference>
<dbReference type="Proteomes" id="UP001595692">
    <property type="component" value="Unassembled WGS sequence"/>
</dbReference>
<reference evidence="3" key="1">
    <citation type="journal article" date="2019" name="Int. J. Syst. Evol. Microbiol.">
        <title>The Global Catalogue of Microorganisms (GCM) 10K type strain sequencing project: providing services to taxonomists for standard genome sequencing and annotation.</title>
        <authorList>
            <consortium name="The Broad Institute Genomics Platform"/>
            <consortium name="The Broad Institute Genome Sequencing Center for Infectious Disease"/>
            <person name="Wu L."/>
            <person name="Ma J."/>
        </authorList>
    </citation>
    <scope>NUCLEOTIDE SEQUENCE [LARGE SCALE GENOMIC DNA]</scope>
    <source>
        <strain evidence="3">CCUG 54939</strain>
    </source>
</reference>
<dbReference type="RefSeq" id="WP_377153543.1">
    <property type="nucleotide sequence ID" value="NZ_JBHSAF010000014.1"/>
</dbReference>
<dbReference type="PANTHER" id="PTHR43441">
    <property type="entry name" value="RIBOSOMAL-PROTEIN-SERINE ACETYLTRANSFERASE"/>
    <property type="match status" value="1"/>
</dbReference>
<accession>A0ABV8CR85</accession>
<keyword evidence="3" id="KW-1185">Reference proteome</keyword>
<name>A0ABV8CR85_9GAMM</name>
<dbReference type="InterPro" id="IPR051908">
    <property type="entry name" value="Ribosomal_N-acetyltransferase"/>
</dbReference>
<gene>
    <name evidence="2" type="ORF">ACFOSS_13955</name>
</gene>
<organism evidence="2 3">
    <name type="scientific">Pseudaeromonas sharmana</name>
    <dbReference type="NCBI Taxonomy" id="328412"/>
    <lineage>
        <taxon>Bacteria</taxon>
        <taxon>Pseudomonadati</taxon>
        <taxon>Pseudomonadota</taxon>
        <taxon>Gammaproteobacteria</taxon>
        <taxon>Aeromonadales</taxon>
        <taxon>Aeromonadaceae</taxon>
        <taxon>Pseudaeromonas</taxon>
    </lineage>
</organism>
<keyword evidence="2" id="KW-0808">Transferase</keyword>
<proteinExistence type="predicted"/>
<dbReference type="PROSITE" id="PS51186">
    <property type="entry name" value="GNAT"/>
    <property type="match status" value="1"/>
</dbReference>
<dbReference type="InterPro" id="IPR016181">
    <property type="entry name" value="Acyl_CoA_acyltransferase"/>
</dbReference>
<dbReference type="SUPFAM" id="SSF55729">
    <property type="entry name" value="Acyl-CoA N-acyltransferases (Nat)"/>
    <property type="match status" value="1"/>
</dbReference>
<evidence type="ECO:0000313" key="3">
    <source>
        <dbReference type="Proteomes" id="UP001595692"/>
    </source>
</evidence>
<protein>
    <submittedName>
        <fullName evidence="2">GNAT family N-acetyltransferase</fullName>
        <ecNumber evidence="2">2.3.-.-</ecNumber>
    </submittedName>
</protein>
<evidence type="ECO:0000259" key="1">
    <source>
        <dbReference type="PROSITE" id="PS51186"/>
    </source>
</evidence>
<feature type="domain" description="N-acetyltransferase" evidence="1">
    <location>
        <begin position="47"/>
        <end position="192"/>
    </location>
</feature>
<dbReference type="Gene3D" id="3.40.630.30">
    <property type="match status" value="1"/>
</dbReference>
<sequence length="238" mass="26666">MSRYNEYGQPVGEAVSGWSRRALPERRTFLGAYCMLEPLDASQHAASLFSAFSQAADGRDWTYLPVGPFPDLAAYRDYLAAAASSQDPGHYAVIDLASGDAIGTLALMRMDPGSGVIEVGHVTFSPRLQQTRLATEAHFLLMRYVFDELRYRRYEWKCDALNAPSRQAALRLGFQFEGIFRQALVYKQRTRDTAWFSVIDSDWPLLRAGFARWLCQDNFTAQGQQRCTLAACRAPSAG</sequence>
<keyword evidence="2" id="KW-0012">Acyltransferase</keyword>
<dbReference type="EC" id="2.3.-.-" evidence="2"/>